<organism evidence="2">
    <name type="scientific">Neobacillus citreus</name>
    <dbReference type="NCBI Taxonomy" id="2833578"/>
    <lineage>
        <taxon>Bacteria</taxon>
        <taxon>Bacillati</taxon>
        <taxon>Bacillota</taxon>
        <taxon>Bacilli</taxon>
        <taxon>Bacillales</taxon>
        <taxon>Bacillaceae</taxon>
        <taxon>Neobacillus</taxon>
    </lineage>
</organism>
<dbReference type="EMBL" id="JAGYPE010000002">
    <property type="protein sequence ID" value="MBS4181642.1"/>
    <property type="molecule type" value="Genomic_DNA"/>
</dbReference>
<name>A0A942Y7T3_9BACI</name>
<evidence type="ECO:0000313" key="2">
    <source>
        <dbReference type="EMBL" id="MBS4181642.1"/>
    </source>
</evidence>
<proteinExistence type="predicted"/>
<reference evidence="2" key="1">
    <citation type="submission" date="2021-05" db="EMBL/GenBank/DDBJ databases">
        <title>Novel Bacillus species.</title>
        <authorList>
            <person name="Liu G."/>
        </authorList>
    </citation>
    <scope>NUCLEOTIDE SEQUENCE</scope>
    <source>
        <strain evidence="2">FJAT-50051</strain>
    </source>
</reference>
<keyword evidence="1" id="KW-0812">Transmembrane</keyword>
<keyword evidence="1" id="KW-0472">Membrane</keyword>
<gene>
    <name evidence="2" type="ORF">KHB02_09610</name>
</gene>
<evidence type="ECO:0000256" key="1">
    <source>
        <dbReference type="SAM" id="Phobius"/>
    </source>
</evidence>
<protein>
    <submittedName>
        <fullName evidence="2">Uncharacterized protein</fullName>
    </submittedName>
</protein>
<dbReference type="AlphaFoldDB" id="A0A942Y7T3"/>
<feature type="transmembrane region" description="Helical" evidence="1">
    <location>
        <begin position="16"/>
        <end position="38"/>
    </location>
</feature>
<keyword evidence="1" id="KW-1133">Transmembrane helix</keyword>
<accession>A0A942Y7T3</accession>
<comment type="caution">
    <text evidence="2">The sequence shown here is derived from an EMBL/GenBank/DDBJ whole genome shotgun (WGS) entry which is preliminary data.</text>
</comment>
<sequence length="237" mass="24904">MTRLLARIRDDRGVSLAELIIAMSVTVLLLTMVGGFFVSVTRASTTTTGVDANTRVASTAMQEMQRMFRVASNNPVASGADTQYAFQYASATSVRFFAYINLNSAVEVQPVEVQFTLDAARGTLTETKWNGTPTDVTKSYFDFPRSTAPTLTATPTSSLVLATSVVPPTSGGLFTYTDASGAALTPTASGLSTDDLQAVRGVSLTLTVGERDAARSAAADNVTLTSTVGMPNLQFGS</sequence>